<dbReference type="Proteomes" id="UP001362999">
    <property type="component" value="Unassembled WGS sequence"/>
</dbReference>
<evidence type="ECO:0000313" key="3">
    <source>
        <dbReference type="EMBL" id="KAK7038629.1"/>
    </source>
</evidence>
<accession>A0AAW0CI96</accession>
<keyword evidence="2" id="KW-0812">Transmembrane</keyword>
<evidence type="ECO:0000313" key="4">
    <source>
        <dbReference type="Proteomes" id="UP001362999"/>
    </source>
</evidence>
<dbReference type="AlphaFoldDB" id="A0AAW0CI96"/>
<evidence type="ECO:0000256" key="1">
    <source>
        <dbReference type="SAM" id="MobiDB-lite"/>
    </source>
</evidence>
<organism evidence="3 4">
    <name type="scientific">Favolaschia claudopus</name>
    <dbReference type="NCBI Taxonomy" id="2862362"/>
    <lineage>
        <taxon>Eukaryota</taxon>
        <taxon>Fungi</taxon>
        <taxon>Dikarya</taxon>
        <taxon>Basidiomycota</taxon>
        <taxon>Agaricomycotina</taxon>
        <taxon>Agaricomycetes</taxon>
        <taxon>Agaricomycetidae</taxon>
        <taxon>Agaricales</taxon>
        <taxon>Marasmiineae</taxon>
        <taxon>Mycenaceae</taxon>
        <taxon>Favolaschia</taxon>
    </lineage>
</organism>
<sequence>MKELCCQVIKYNAFLVFSSFIAALDEHGCSTSASVTSYRYRQRLTLMERTQDKHGIGIGRGSVATNPGRRHTDGYRDSTGALCLLIIVWMLSAVGWAGESWMIRKRKRGRMPARVRAGVGEEGVVVRQNFLNDTSLVSTSHGARAGPGDGDAGLIIVSAGTKSPPLVLLRSWVFAFTNPYYPDRGIALPTVPARRRRTDPPSACTPAHFVAITGRAPVMSSSRLGSFPSSSTTAPLSLDRHDDRKSPQRRLQGVQERDMADAGEVELWHSMRMLVLVPKAANGVQRDSLGAAIASPGPALMGPVFTGITSHVSFSFSGSPSSSPASLWASTTTAQTVKTSSASVRRHWRSRSTEVEGHEKEGPGMIGHVVFSQSSTSRVTYPPALACSRFSTYSDWSSAATTGPASPSHVRSYTTGSAGEGLATFATPHPFFAQSDWSPFPVNAGLSDFPCVPAASQIPHRGVRSPPAQGTDRSGTRGCSRRVGSLRETKGCSYAMLLFAGCGGSLSAPTTTHACLDSSAAARLLPAYLHVPD</sequence>
<comment type="caution">
    <text evidence="3">The sequence shown here is derived from an EMBL/GenBank/DDBJ whole genome shotgun (WGS) entry which is preliminary data.</text>
</comment>
<keyword evidence="2" id="KW-0472">Membrane</keyword>
<feature type="region of interest" description="Disordered" evidence="1">
    <location>
        <begin position="339"/>
        <end position="365"/>
    </location>
</feature>
<feature type="compositionally biased region" description="Basic and acidic residues" evidence="1">
    <location>
        <begin position="351"/>
        <end position="362"/>
    </location>
</feature>
<evidence type="ECO:0000256" key="2">
    <source>
        <dbReference type="SAM" id="Phobius"/>
    </source>
</evidence>
<protein>
    <submittedName>
        <fullName evidence="3">Uncharacterized protein</fullName>
    </submittedName>
</protein>
<keyword evidence="2" id="KW-1133">Transmembrane helix</keyword>
<feature type="region of interest" description="Disordered" evidence="1">
    <location>
        <begin position="222"/>
        <end position="258"/>
    </location>
</feature>
<keyword evidence="4" id="KW-1185">Reference proteome</keyword>
<feature type="transmembrane region" description="Helical" evidence="2">
    <location>
        <begin position="79"/>
        <end position="98"/>
    </location>
</feature>
<dbReference type="EMBL" id="JAWWNJ010000017">
    <property type="protein sequence ID" value="KAK7038629.1"/>
    <property type="molecule type" value="Genomic_DNA"/>
</dbReference>
<proteinExistence type="predicted"/>
<reference evidence="3 4" key="1">
    <citation type="journal article" date="2024" name="J Genomics">
        <title>Draft genome sequencing and assembly of Favolaschia claudopus CIRM-BRFM 2984 isolated from oak limbs.</title>
        <authorList>
            <person name="Navarro D."/>
            <person name="Drula E."/>
            <person name="Chaduli D."/>
            <person name="Cazenave R."/>
            <person name="Ahrendt S."/>
            <person name="Wang J."/>
            <person name="Lipzen A."/>
            <person name="Daum C."/>
            <person name="Barry K."/>
            <person name="Grigoriev I.V."/>
            <person name="Favel A."/>
            <person name="Rosso M.N."/>
            <person name="Martin F."/>
        </authorList>
    </citation>
    <scope>NUCLEOTIDE SEQUENCE [LARGE SCALE GENOMIC DNA]</scope>
    <source>
        <strain evidence="3 4">CIRM-BRFM 2984</strain>
    </source>
</reference>
<feature type="compositionally biased region" description="Low complexity" evidence="1">
    <location>
        <begin position="222"/>
        <end position="231"/>
    </location>
</feature>
<feature type="region of interest" description="Disordered" evidence="1">
    <location>
        <begin position="458"/>
        <end position="482"/>
    </location>
</feature>
<name>A0AAW0CI96_9AGAR</name>
<gene>
    <name evidence="3" type="ORF">R3P38DRAFT_2770853</name>
</gene>